<comment type="caution">
    <text evidence="4">The sequence shown here is derived from an EMBL/GenBank/DDBJ whole genome shotgun (WGS) entry which is preliminary data.</text>
</comment>
<dbReference type="GO" id="GO:0008237">
    <property type="term" value="F:metallopeptidase activity"/>
    <property type="evidence" value="ECO:0007669"/>
    <property type="project" value="InterPro"/>
</dbReference>
<feature type="domain" description="EcxA zinc-binding" evidence="2">
    <location>
        <begin position="514"/>
        <end position="833"/>
    </location>
</feature>
<dbReference type="Pfam" id="PF16313">
    <property type="entry name" value="DUF4953"/>
    <property type="match status" value="1"/>
</dbReference>
<dbReference type="Pfam" id="PF17148">
    <property type="entry name" value="DUF5117"/>
    <property type="match status" value="1"/>
</dbReference>
<dbReference type="Proteomes" id="UP000301751">
    <property type="component" value="Unassembled WGS sequence"/>
</dbReference>
<feature type="region of interest" description="Disordered" evidence="1">
    <location>
        <begin position="12"/>
        <end position="75"/>
    </location>
</feature>
<dbReference type="PANTHER" id="PTHR38478:SF1">
    <property type="entry name" value="ZINC DEPENDENT METALLOPROTEASE DOMAIN LIPOPROTEIN"/>
    <property type="match status" value="1"/>
</dbReference>
<feature type="domain" description="DUF5117" evidence="3">
    <location>
        <begin position="132"/>
        <end position="330"/>
    </location>
</feature>
<feature type="compositionally biased region" description="Low complexity" evidence="1">
    <location>
        <begin position="30"/>
        <end position="64"/>
    </location>
</feature>
<dbReference type="PANTHER" id="PTHR38478">
    <property type="entry name" value="PEPTIDASE M1A AND M12B"/>
    <property type="match status" value="1"/>
</dbReference>
<gene>
    <name evidence="4" type="ORF">AQPW35_52140</name>
</gene>
<dbReference type="InterPro" id="IPR032534">
    <property type="entry name" value="EcxA_zinc-bd"/>
</dbReference>
<keyword evidence="5" id="KW-1185">Reference proteome</keyword>
<evidence type="ECO:0000313" key="5">
    <source>
        <dbReference type="Proteomes" id="UP000301751"/>
    </source>
</evidence>
<name>A0A480AXP9_9BURK</name>
<dbReference type="EMBL" id="BJCL01000026">
    <property type="protein sequence ID" value="GCL66133.1"/>
    <property type="molecule type" value="Genomic_DNA"/>
</dbReference>
<accession>A0A480AXP9</accession>
<evidence type="ECO:0000313" key="4">
    <source>
        <dbReference type="EMBL" id="GCL66133.1"/>
    </source>
</evidence>
<dbReference type="InterPro" id="IPR034032">
    <property type="entry name" value="Zn_MMP-like_bac"/>
</dbReference>
<sequence length="920" mass="99197">MFCLGGCAQLTTQSTGAPPAAPPATPPAPTAQAAPAAATPPAARPAAGTTAPAPGAAPAAAAPAPGQPPPFATVIKDAKPTHGLFSVWQKDERVWIELKPEDFDKPFFLSPKLRTGIGENRLYGGLMVGAPTLVQFRRQHNVVQLVAINQQQVAQAGTPTARAVAASISPSLLTAGPVASQPHPDRKAVLVELSAMLMNDVLGIGGHLQRTYRQNYSFEGRNSAVVGVRGQPGLLVVETNNHFYTPNIAVPQPGSPPGAPVPSLPGGLPDARSLFIGLHFSMMQLPDAPMARRPADPRVGYFQSARDDYTDDLARSPRQRVVNRWRLEKKDPAAALSEPVKPITYWLDRNIPEKYRAAITAGVLEWNKAFERIGFKDAVVVKQQPDDADWDTLDAGVASLRWMTNREPQFGAIGPSHVDPRSGEILDADIGIESLSSRNLRNVRARLLGGTGTAAAAQDWAELLQVAGPPAPELAAGALAHDPLLCRHADHAAEQLGYALDVLAARGELDPDSPEAQQFVLDYMKDVTMHEVGHTLGLRHNFRASHGIRASQVADPEFTRREAFTNSVMEYAPVNLPRPGEPAAAPFQATLGAYDYWAIEYGYKPIAPEEQAAELARIAGRSGEPTLGYGTDEDNFLGIDPDALQFDLGDDVLAFAARRFDIARDLFRRQETRPLKPDEDYGILRRTLGYAVRDAGRAAGVLLRQVGGVRTLRDFPNTGRDPLQPLPAADQRAALQMLSQRVLAADAFVVSPALQRKLAPNFLERGESLAEPTEYPLGQTVLDLQRAILNRLMGDALATRVLDTEGKVSPPAQPLRLSELYDQLEADVWSELAGSADIPQPRRELQREHVSRMATLVLRPGLMTRSDARAMVRSRGAALAQRLERAAGRKGLSAEARAHLGDSAETLRSALAASQQRAGV</sequence>
<organism evidence="4 5">
    <name type="scientific">Pseudaquabacterium pictum</name>
    <dbReference type="NCBI Taxonomy" id="2315236"/>
    <lineage>
        <taxon>Bacteria</taxon>
        <taxon>Pseudomonadati</taxon>
        <taxon>Pseudomonadota</taxon>
        <taxon>Betaproteobacteria</taxon>
        <taxon>Burkholderiales</taxon>
        <taxon>Sphaerotilaceae</taxon>
        <taxon>Pseudaquabacterium</taxon>
    </lineage>
</organism>
<dbReference type="AlphaFoldDB" id="A0A480AXP9"/>
<evidence type="ECO:0000256" key="1">
    <source>
        <dbReference type="SAM" id="MobiDB-lite"/>
    </source>
</evidence>
<dbReference type="CDD" id="cd04276">
    <property type="entry name" value="ZnMc_MMP_like_2"/>
    <property type="match status" value="1"/>
</dbReference>
<reference evidence="5" key="1">
    <citation type="submission" date="2019-03" db="EMBL/GenBank/DDBJ databases">
        <title>Aquabacterium pictum sp.nov., the first bacteriochlorophyll a-containing freshwater bacterium in the genus Aquabacterium of the class Betaproteobacteria.</title>
        <authorList>
            <person name="Hirose S."/>
            <person name="Tank M."/>
            <person name="Hara E."/>
            <person name="Tamaki H."/>
            <person name="Takaichi S."/>
            <person name="Haruta S."/>
            <person name="Hanada S."/>
        </authorList>
    </citation>
    <scope>NUCLEOTIDE SEQUENCE [LARGE SCALE GENOMIC DNA]</scope>
    <source>
        <strain evidence="5">W35</strain>
    </source>
</reference>
<evidence type="ECO:0000259" key="2">
    <source>
        <dbReference type="Pfam" id="PF16313"/>
    </source>
</evidence>
<dbReference type="InterPro" id="IPR033413">
    <property type="entry name" value="DUF5117"/>
</dbReference>
<evidence type="ECO:0008006" key="6">
    <source>
        <dbReference type="Google" id="ProtNLM"/>
    </source>
</evidence>
<dbReference type="InterPro" id="IPR024079">
    <property type="entry name" value="MetalloPept_cat_dom_sf"/>
</dbReference>
<proteinExistence type="predicted"/>
<feature type="compositionally biased region" description="Pro residues" evidence="1">
    <location>
        <begin position="19"/>
        <end position="29"/>
    </location>
</feature>
<protein>
    <recommendedName>
        <fullName evidence="6">DUF5117 domain-containing protein</fullName>
    </recommendedName>
</protein>
<dbReference type="SUPFAM" id="SSF55486">
    <property type="entry name" value="Metalloproteases ('zincins'), catalytic domain"/>
    <property type="match status" value="1"/>
</dbReference>
<dbReference type="Gene3D" id="3.40.390.10">
    <property type="entry name" value="Collagenase (Catalytic Domain)"/>
    <property type="match status" value="1"/>
</dbReference>
<evidence type="ECO:0000259" key="3">
    <source>
        <dbReference type="Pfam" id="PF17148"/>
    </source>
</evidence>